<dbReference type="SMART" id="SM00827">
    <property type="entry name" value="PKS_AT"/>
    <property type="match status" value="2"/>
</dbReference>
<gene>
    <name evidence="7" type="ORF">FB471_2955</name>
</gene>
<feature type="region of interest" description="Disordered" evidence="5">
    <location>
        <begin position="617"/>
        <end position="642"/>
    </location>
</feature>
<dbReference type="PANTHER" id="PTHR42681">
    <property type="entry name" value="MALONYL-COA-ACYL CARRIER PROTEIN TRANSACYLASE, MITOCHONDRIAL"/>
    <property type="match status" value="1"/>
</dbReference>
<comment type="catalytic activity">
    <reaction evidence="4">
        <text>holo-[ACP] + malonyl-CoA = malonyl-[ACP] + CoA</text>
        <dbReference type="Rhea" id="RHEA:41792"/>
        <dbReference type="Rhea" id="RHEA-COMP:9623"/>
        <dbReference type="Rhea" id="RHEA-COMP:9685"/>
        <dbReference type="ChEBI" id="CHEBI:57287"/>
        <dbReference type="ChEBI" id="CHEBI:57384"/>
        <dbReference type="ChEBI" id="CHEBI:64479"/>
        <dbReference type="ChEBI" id="CHEBI:78449"/>
        <dbReference type="EC" id="2.3.1.39"/>
    </reaction>
</comment>
<dbReference type="InterPro" id="IPR014179">
    <property type="entry name" value="PfaD-like_TIM-barrel"/>
</dbReference>
<dbReference type="SUPFAM" id="SSF55048">
    <property type="entry name" value="Probable ACP-binding domain of malonyl-CoA ACP transacylase"/>
    <property type="match status" value="2"/>
</dbReference>
<dbReference type="InterPro" id="IPR050858">
    <property type="entry name" value="Mal-CoA-ACP_Trans/PKS_FabD"/>
</dbReference>
<feature type="domain" description="Malonyl-CoA:ACP transacylase (MAT)" evidence="6">
    <location>
        <begin position="9"/>
        <end position="303"/>
    </location>
</feature>
<protein>
    <recommendedName>
        <fullName evidence="1">[acyl-carrier-protein] S-malonyltransferase</fullName>
        <ecNumber evidence="1">2.3.1.39</ecNumber>
    </recommendedName>
</protein>
<feature type="compositionally biased region" description="Pro residues" evidence="5">
    <location>
        <begin position="621"/>
        <end position="636"/>
    </location>
</feature>
<dbReference type="EMBL" id="VFML01000001">
    <property type="protein sequence ID" value="TQJ03204.1"/>
    <property type="molecule type" value="Genomic_DNA"/>
</dbReference>
<reference evidence="7 8" key="1">
    <citation type="submission" date="2019-06" db="EMBL/GenBank/DDBJ databases">
        <title>Sequencing the genomes of 1000 actinobacteria strains.</title>
        <authorList>
            <person name="Klenk H.-P."/>
        </authorList>
    </citation>
    <scope>NUCLEOTIDE SEQUENCE [LARGE SCALE GENOMIC DNA]</scope>
    <source>
        <strain evidence="7 8">DSM 45679</strain>
    </source>
</reference>
<dbReference type="Pfam" id="PF03060">
    <property type="entry name" value="NMO"/>
    <property type="match status" value="1"/>
</dbReference>
<proteinExistence type="predicted"/>
<dbReference type="PANTHER" id="PTHR42681:SF1">
    <property type="entry name" value="MALONYL-COA-ACYL CARRIER PROTEIN TRANSACYLASE, MITOCHONDRIAL"/>
    <property type="match status" value="1"/>
</dbReference>
<keyword evidence="2 7" id="KW-0808">Transferase</keyword>
<name>A0A542DJM1_AMYCI</name>
<evidence type="ECO:0000313" key="8">
    <source>
        <dbReference type="Proteomes" id="UP000320876"/>
    </source>
</evidence>
<dbReference type="InterPro" id="IPR001227">
    <property type="entry name" value="Ac_transferase_dom_sf"/>
</dbReference>
<sequence length="1085" mass="119230">MMGLDTAFLFAGQGSQYHHMGRWLYDNDRTFRAVLDDLDSVVRERRGDSVLEHVYSERRGIEEPFEEFRFSQPGVFMFEYALARMLRERGFRPDVVLGTSLGEVAAAVEAGMAEPADCLAMLLRQVDLFERHCPRGGMLAVLTGPELLENDRLVREHSQLAAINSESNIVLAGREDELDHIADHLSTQGILYQRLPVPFAFHSTHIEPIEDRFRELAGSVALRPARLPLLSGTTGEVVEEMTVDHLWRVLRDPFDLRAALNRLLERDRYLLLDLGPSGSMANLVRLLLPAGARSKTFPLLSPFAAGGTLLDAVLEQRPARTEPARTEKERPMNQATMRACAFPGQGSQTKGMGKELFDTFDELTARADEILGYSIRELCVEDPERNLKQTEYTQPALYVVSALSYLAWLREGQRLPDYVLGHSLGEYVALFAAGAFDFETGLRLVHRRGELMSRASGGTMAAVSGFDAERVRELLAEHGLDTLDVANINTPTQTVIAGPKEDITRAAAVFTEREGRCAPLNVSAPFHSRYMTEAAEEFGRFLDQFTFATPKIPVISNVDARPYTADSVAENLRRQIVSPVRWVDSIRYLMSHGEFDLREIGPGTVLTKLVAKIRSEADPLPAEPEPVPEPAAPQPVRPARAPVTPAGPDSLGSADFRADHGVRYAYVAGGMYRQVSGVDLVARMAGAGVLAYYGSSGLTPDELATGLRELRERLGGVDPFGVNLTYDPFGSATEERIVDLLLDNDIRRVEVSTYVQLTPALVRYRLRGAGVRPGGLAVAGNKVLAKVTRPDVARLFLEPPPPELVRRLREQGRITAQEAEAAARLPMADDVCAVGDSGGYTDMGVLPALLPSVLRLRDDLAKERPELPAVRVGAGGGIGTPEAAAAAFVLGAEFVLTGSVNLCTAESALSAEVKDLLQDVDVHDTTLAPFGDLFELGGKARVLKKGTLFHARASKLYDLWRNHDDWLDIDPEVRARVEQRYFRCTFDELERRARAGTGDGERPDPKRRMALVFRAYCAEALRLACEGPAGRETDVQIACGPALGACNQWLRGSGFESWRGRHAEELAGWIMAGAAEIVHAGRRRP</sequence>
<keyword evidence="8" id="KW-1185">Reference proteome</keyword>
<comment type="caution">
    <text evidence="7">The sequence shown here is derived from an EMBL/GenBank/DDBJ whole genome shotgun (WGS) entry which is preliminary data.</text>
</comment>
<organism evidence="7 8">
    <name type="scientific">Amycolatopsis cihanbeyliensis</name>
    <dbReference type="NCBI Taxonomy" id="1128664"/>
    <lineage>
        <taxon>Bacteria</taxon>
        <taxon>Bacillati</taxon>
        <taxon>Actinomycetota</taxon>
        <taxon>Actinomycetes</taxon>
        <taxon>Pseudonocardiales</taxon>
        <taxon>Pseudonocardiaceae</taxon>
        <taxon>Amycolatopsis</taxon>
    </lineage>
</organism>
<dbReference type="EC" id="2.3.1.39" evidence="1"/>
<evidence type="ECO:0000256" key="3">
    <source>
        <dbReference type="ARBA" id="ARBA00023315"/>
    </source>
</evidence>
<dbReference type="InterPro" id="IPR014043">
    <property type="entry name" value="Acyl_transferase_dom"/>
</dbReference>
<dbReference type="NCBIfam" id="TIGR00128">
    <property type="entry name" value="fabD"/>
    <property type="match status" value="1"/>
</dbReference>
<evidence type="ECO:0000256" key="2">
    <source>
        <dbReference type="ARBA" id="ARBA00022679"/>
    </source>
</evidence>
<keyword evidence="3 7" id="KW-0012">Acyltransferase</keyword>
<dbReference type="Gene3D" id="3.40.366.10">
    <property type="entry name" value="Malonyl-Coenzyme A Acyl Carrier Protein, domain 2"/>
    <property type="match status" value="2"/>
</dbReference>
<dbReference type="InterPro" id="IPR013785">
    <property type="entry name" value="Aldolase_TIM"/>
</dbReference>
<evidence type="ECO:0000259" key="6">
    <source>
        <dbReference type="SMART" id="SM00827"/>
    </source>
</evidence>
<dbReference type="Pfam" id="PF21607">
    <property type="entry name" value="FabD_helical_ins"/>
    <property type="match status" value="1"/>
</dbReference>
<dbReference type="InterPro" id="IPR016035">
    <property type="entry name" value="Acyl_Trfase/lysoPLipase"/>
</dbReference>
<dbReference type="GO" id="GO:0004314">
    <property type="term" value="F:[acyl-carrier-protein] S-malonyltransferase activity"/>
    <property type="evidence" value="ECO:0007669"/>
    <property type="project" value="UniProtKB-EC"/>
</dbReference>
<dbReference type="RefSeq" id="WP_211358034.1">
    <property type="nucleotide sequence ID" value="NZ_VFML01000001.1"/>
</dbReference>
<feature type="domain" description="Malonyl-CoA:ACP transacylase (MAT)" evidence="6">
    <location>
        <begin position="341"/>
        <end position="675"/>
    </location>
</feature>
<dbReference type="InterPro" id="IPR049489">
    <property type="entry name" value="FabD-like_helical_ins"/>
</dbReference>
<dbReference type="InterPro" id="IPR016036">
    <property type="entry name" value="Malonyl_transacylase_ACP-bd"/>
</dbReference>
<dbReference type="AlphaFoldDB" id="A0A542DJM1"/>
<dbReference type="NCBIfam" id="TIGR02814">
    <property type="entry name" value="pfaD_fam"/>
    <property type="match status" value="1"/>
</dbReference>
<dbReference type="Proteomes" id="UP000320876">
    <property type="component" value="Unassembled WGS sequence"/>
</dbReference>
<dbReference type="SUPFAM" id="SSF51412">
    <property type="entry name" value="Inosine monophosphate dehydrogenase (IMPDH)"/>
    <property type="match status" value="1"/>
</dbReference>
<dbReference type="Gene3D" id="3.30.70.250">
    <property type="entry name" value="Malonyl-CoA ACP transacylase, ACP-binding"/>
    <property type="match status" value="1"/>
</dbReference>
<dbReference type="Gene3D" id="3.20.20.70">
    <property type="entry name" value="Aldolase class I"/>
    <property type="match status" value="1"/>
</dbReference>
<dbReference type="GO" id="GO:0006633">
    <property type="term" value="P:fatty acid biosynthetic process"/>
    <property type="evidence" value="ECO:0007669"/>
    <property type="project" value="TreeGrafter"/>
</dbReference>
<dbReference type="Pfam" id="PF00698">
    <property type="entry name" value="Acyl_transf_1"/>
    <property type="match status" value="2"/>
</dbReference>
<evidence type="ECO:0000256" key="5">
    <source>
        <dbReference type="SAM" id="MobiDB-lite"/>
    </source>
</evidence>
<dbReference type="GO" id="GO:0005829">
    <property type="term" value="C:cytosol"/>
    <property type="evidence" value="ECO:0007669"/>
    <property type="project" value="TreeGrafter"/>
</dbReference>
<evidence type="ECO:0000256" key="4">
    <source>
        <dbReference type="ARBA" id="ARBA00048462"/>
    </source>
</evidence>
<dbReference type="InterPro" id="IPR004410">
    <property type="entry name" value="Malonyl_CoA-ACP_transAc_FabD"/>
</dbReference>
<accession>A0A542DJM1</accession>
<evidence type="ECO:0000313" key="7">
    <source>
        <dbReference type="EMBL" id="TQJ03204.1"/>
    </source>
</evidence>
<dbReference type="SUPFAM" id="SSF52151">
    <property type="entry name" value="FabD/lysophospholipase-like"/>
    <property type="match status" value="2"/>
</dbReference>
<evidence type="ECO:0000256" key="1">
    <source>
        <dbReference type="ARBA" id="ARBA00013258"/>
    </source>
</evidence>